<dbReference type="KEGG" id="cng:CNAG_00448"/>
<dbReference type="FunFam" id="1.20.1690.10:FF:000001">
    <property type="entry name" value="V-type proton ATPase subunit"/>
    <property type="match status" value="1"/>
</dbReference>
<evidence type="ECO:0000256" key="1">
    <source>
        <dbReference type="ARBA" id="ARBA00006709"/>
    </source>
</evidence>
<dbReference type="GeneID" id="23884254"/>
<comment type="similarity">
    <text evidence="1 8">Belongs to the V-ATPase V0D/AC39 subunit family.</text>
</comment>
<gene>
    <name evidence="9" type="ORF">CNAG_00448</name>
</gene>
<keyword evidence="4 8" id="KW-0406">Ion transport</keyword>
<dbReference type="InterPro" id="IPR036079">
    <property type="entry name" value="ATPase_csu/dsu_sf"/>
</dbReference>
<dbReference type="VEuPathDB" id="FungiDB:CNAG_00448"/>
<evidence type="ECO:0000313" key="10">
    <source>
        <dbReference type="Proteomes" id="UP000010091"/>
    </source>
</evidence>
<keyword evidence="3 8" id="KW-0375">Hydrogen ion transport</keyword>
<dbReference type="EMBL" id="CP003820">
    <property type="protein sequence ID" value="AFR92580.1"/>
    <property type="molecule type" value="Genomic_DNA"/>
</dbReference>
<evidence type="ECO:0000256" key="5">
    <source>
        <dbReference type="ARBA" id="ARBA00029477"/>
    </source>
</evidence>
<dbReference type="SUPFAM" id="SSF103486">
    <property type="entry name" value="V-type ATP synthase subunit C"/>
    <property type="match status" value="1"/>
</dbReference>
<sequence length="356" mass="40139">MEALGFNMSSGYLEGVVRGYKGALLTQSNYHNLTQCENLEDFRLQLSSTDYGSFLANEPLPLSTSTIADKATEKLVAEFHYLRTNAVEPLATFMDYITYAYMIDNVILLTLGTLHERDTHELLERCHPLGVFDTMPALCVATNVEELYHSVLVETPLAPYFQDCLSAQDLDDLNIEIIRNSLYKSYLEDFHKFCQTLPAPTSEIMSRILAFEADRRTLNITINSFGTELSKEQRARLFPSIGRLFPEGNNALARADDIDAVVAAVDHIAEYKAFFDKAGVTSGGGAGTDEASSSLEDEFFKHDVNLNKQSFLQQFQYAVFYSFVKLKEQEVRNLTWIAECIAQDAKDRVNDYIPVF</sequence>
<evidence type="ECO:0000313" key="9">
    <source>
        <dbReference type="EMBL" id="AFR92580.1"/>
    </source>
</evidence>
<comment type="subunit">
    <text evidence="8">V-ATPase is a heteromultimeric enzyme made up of two complexes: the ATP-hydrolytic V1 complex and the proton translocation V0 complex.</text>
</comment>
<dbReference type="InterPro" id="IPR044911">
    <property type="entry name" value="V-type_ATPase_csu/dsu_dom_3"/>
</dbReference>
<comment type="function">
    <text evidence="6 8">Subunit of the V0 complex of vacuolar(H+)-ATPase (V-ATPase), a multisubunit enzyme composed of a peripheral complex (V1) that hydrolyzes ATP and a membrane integral complex (V0) that translocates protons. V-ATPase is responsible for acidifying and maintaining the pH of intracellular compartments. This subunit is a non-integral membrane component of the membrane pore domain and is required for proper assembly of the V0 sector. Might be involved in the regulated assembly of V1 subunits onto the membrane sector or alternatively may prevent the passage of protons through V0 pores.</text>
</comment>
<keyword evidence="10" id="KW-1185">Reference proteome</keyword>
<dbReference type="PIRSF" id="PIRSF018497">
    <property type="entry name" value="V-ATP_synth_D"/>
    <property type="match status" value="1"/>
</dbReference>
<protein>
    <recommendedName>
        <fullName evidence="8">V-type proton ATPase subunit</fullName>
    </recommendedName>
</protein>
<reference evidence="9 10" key="1">
    <citation type="journal article" date="2014" name="PLoS Genet.">
        <title>Analysis of the genome and transcriptome of Cryptococcus neoformans var. grubii reveals complex RNA expression and microevolution leading to virulence attenuation.</title>
        <authorList>
            <person name="Janbon G."/>
            <person name="Ormerod K.L."/>
            <person name="Paulet D."/>
            <person name="Byrnes E.J.III."/>
            <person name="Yadav V."/>
            <person name="Chatterjee G."/>
            <person name="Mullapudi N."/>
            <person name="Hon C.C."/>
            <person name="Billmyre R.B."/>
            <person name="Brunel F."/>
            <person name="Bahn Y.S."/>
            <person name="Chen W."/>
            <person name="Chen Y."/>
            <person name="Chow E.W."/>
            <person name="Coppee J.Y."/>
            <person name="Floyd-Averette A."/>
            <person name="Gaillardin C."/>
            <person name="Gerik K.J."/>
            <person name="Goldberg J."/>
            <person name="Gonzalez-Hilarion S."/>
            <person name="Gujja S."/>
            <person name="Hamlin J.L."/>
            <person name="Hsueh Y.P."/>
            <person name="Ianiri G."/>
            <person name="Jones S."/>
            <person name="Kodira C.D."/>
            <person name="Kozubowski L."/>
            <person name="Lam W."/>
            <person name="Marra M."/>
            <person name="Mesner L.D."/>
            <person name="Mieczkowski P.A."/>
            <person name="Moyrand F."/>
            <person name="Nielsen K."/>
            <person name="Proux C."/>
            <person name="Rossignol T."/>
            <person name="Schein J.E."/>
            <person name="Sun S."/>
            <person name="Wollschlaeger C."/>
            <person name="Wood I.A."/>
            <person name="Zeng Q."/>
            <person name="Neuveglise C."/>
            <person name="Newlon C.S."/>
            <person name="Perfect J.R."/>
            <person name="Lodge J.K."/>
            <person name="Idnurm A."/>
            <person name="Stajich J.E."/>
            <person name="Kronstad J.W."/>
            <person name="Sanyal K."/>
            <person name="Heitman J."/>
            <person name="Fraser J.A."/>
            <person name="Cuomo C.A."/>
            <person name="Dietrich F.S."/>
        </authorList>
    </citation>
    <scope>NUCLEOTIDE SEQUENCE [LARGE SCALE GENOMIC DNA]</scope>
    <source>
        <strain evidence="10">H99 / ATCC 208821 / CBS 10515 / FGSC 9487</strain>
    </source>
</reference>
<dbReference type="HOGENOM" id="CLU_051277_0_0_1"/>
<proteinExistence type="inferred from homology"/>
<evidence type="ECO:0000256" key="2">
    <source>
        <dbReference type="ARBA" id="ARBA00022448"/>
    </source>
</evidence>
<dbReference type="Proteomes" id="UP000010091">
    <property type="component" value="Chromosome 1"/>
</dbReference>
<dbReference type="OrthoDB" id="10250083at2759"/>
<evidence type="ECO:0000256" key="4">
    <source>
        <dbReference type="ARBA" id="ARBA00023065"/>
    </source>
</evidence>
<dbReference type="InterPro" id="IPR002843">
    <property type="entry name" value="ATPase_V0-cplx_csu/dsu"/>
</dbReference>
<dbReference type="GO" id="GO:0005773">
    <property type="term" value="C:vacuole"/>
    <property type="evidence" value="ECO:0007669"/>
    <property type="project" value="UniProtKB-ARBA"/>
</dbReference>
<evidence type="ECO:0000256" key="7">
    <source>
        <dbReference type="ARBA" id="ARBA00059209"/>
    </source>
</evidence>
<dbReference type="Gene3D" id="1.10.132.50">
    <property type="entry name" value="ATP synthase (C/AC39) subunit, domain 3"/>
    <property type="match status" value="1"/>
</dbReference>
<organism evidence="9 10">
    <name type="scientific">Cryptococcus neoformans (strain H99 / ATCC 208821 / CBS 10515 / FGSC 9487)</name>
    <name type="common">Cryptococcus neoformans var. grubii serotype A</name>
    <dbReference type="NCBI Taxonomy" id="235443"/>
    <lineage>
        <taxon>Eukaryota</taxon>
        <taxon>Fungi</taxon>
        <taxon>Dikarya</taxon>
        <taxon>Basidiomycota</taxon>
        <taxon>Agaricomycotina</taxon>
        <taxon>Tremellomycetes</taxon>
        <taxon>Tremellales</taxon>
        <taxon>Cryptococcaceae</taxon>
        <taxon>Cryptococcus</taxon>
        <taxon>Cryptococcus neoformans species complex</taxon>
    </lineage>
</organism>
<name>J9VLL6_CRYN9</name>
<keyword evidence="2 8" id="KW-0813">Transport</keyword>
<comment type="function">
    <text evidence="7">Subunit of the integral membrane V0 complex of vacuolar ATPase. Vacuolar ATPase is responsible for acidifying a variety of intracellular compartments in eukaryotic cells, thus providing most of the energy required for transport processes in the vacuolar system.</text>
</comment>
<dbReference type="FunFam" id="1.20.1690.10:FF:000003">
    <property type="entry name" value="V-type proton ATPase subunit"/>
    <property type="match status" value="1"/>
</dbReference>
<dbReference type="PANTHER" id="PTHR11028">
    <property type="entry name" value="VACUOLAR ATP SYNTHASE SUBUNIT AC39"/>
    <property type="match status" value="1"/>
</dbReference>
<evidence type="ECO:0000256" key="6">
    <source>
        <dbReference type="ARBA" id="ARBA00059115"/>
    </source>
</evidence>
<accession>J9VLL6</accession>
<dbReference type="FunFam" id="1.10.132.50:FF:000002">
    <property type="entry name" value="V-type proton ATPase subunit"/>
    <property type="match status" value="1"/>
</dbReference>
<evidence type="ECO:0000256" key="3">
    <source>
        <dbReference type="ARBA" id="ARBA00022781"/>
    </source>
</evidence>
<evidence type="ECO:0000256" key="8">
    <source>
        <dbReference type="PIRNR" id="PIRNR018497"/>
    </source>
</evidence>
<dbReference type="GO" id="GO:0046961">
    <property type="term" value="F:proton-transporting ATPase activity, rotational mechanism"/>
    <property type="evidence" value="ECO:0007669"/>
    <property type="project" value="InterPro"/>
</dbReference>
<dbReference type="Gene3D" id="1.20.1690.10">
    <property type="entry name" value="V-type ATP synthase subunit C domain"/>
    <property type="match status" value="2"/>
</dbReference>
<dbReference type="GO" id="GO:0033179">
    <property type="term" value="C:proton-transporting V-type ATPase, V0 domain"/>
    <property type="evidence" value="ECO:0007669"/>
    <property type="project" value="InterPro"/>
</dbReference>
<dbReference type="RefSeq" id="XP_012046722.1">
    <property type="nucleotide sequence ID" value="XM_012191332.1"/>
</dbReference>
<dbReference type="AlphaFoldDB" id="J9VLL6"/>
<comment type="subunit">
    <text evidence="5">V-ATPase is a heteromultimeric enzyme composed of a peripheral catalytic V1 complex (components A to H) attached to an integral membrane V0 proton pore complex (components: a, c, c', c'', d, e, f and VOA1).</text>
</comment>
<dbReference type="Pfam" id="PF01992">
    <property type="entry name" value="vATP-synt_AC39"/>
    <property type="match status" value="1"/>
</dbReference>
<dbReference type="InterPro" id="IPR016727">
    <property type="entry name" value="ATPase_V0-cplx_dsu"/>
</dbReference>
<dbReference type="InterPro" id="IPR035067">
    <property type="entry name" value="V-type_ATPase_csu/dsu"/>
</dbReference>